<proteinExistence type="predicted"/>
<dbReference type="AlphaFoldDB" id="A0A644ZNR5"/>
<keyword evidence="1" id="KW-0175">Coiled coil</keyword>
<organism evidence="2">
    <name type="scientific">bioreactor metagenome</name>
    <dbReference type="NCBI Taxonomy" id="1076179"/>
    <lineage>
        <taxon>unclassified sequences</taxon>
        <taxon>metagenomes</taxon>
        <taxon>ecological metagenomes</taxon>
    </lineage>
</organism>
<name>A0A644ZNR5_9ZZZZ</name>
<evidence type="ECO:0008006" key="3">
    <source>
        <dbReference type="Google" id="ProtNLM"/>
    </source>
</evidence>
<feature type="coiled-coil region" evidence="1">
    <location>
        <begin position="273"/>
        <end position="300"/>
    </location>
</feature>
<gene>
    <name evidence="2" type="ORF">SDC9_89032</name>
</gene>
<evidence type="ECO:0000256" key="1">
    <source>
        <dbReference type="SAM" id="Coils"/>
    </source>
</evidence>
<sequence>MKKCEICGKNFEDSFSFCPYCGKQITINDIENGPTRQSQFVCFNCHKPIGKHFSGNHCPNCGVYLYKECLNCRELNWWADEYCKKCGVKYTEAKLSISNDKCKEWFDYFYYSFPHYNDLYYQGKLRKTNQMKTSIEKLYGIINPDDSKFAFVVQITNRLAYISRYSLFNAGILDTKEFCLDSVQIDNLIVDNGFFFVFRNRITILDCDDNKFFSFEHHSIRRFTRSSSDTFEFLFSDNKAMQIHFHLGSKLKSIAQQVGWIALGIAGSAATSSENQNQKLANLENRVDELNNKLSSINLRKVTTYNSLYEETQAYMDAVEALFIALYKPLLAKIH</sequence>
<evidence type="ECO:0000313" key="2">
    <source>
        <dbReference type="EMBL" id="MPM42367.1"/>
    </source>
</evidence>
<accession>A0A644ZNR5</accession>
<reference evidence="2" key="1">
    <citation type="submission" date="2019-08" db="EMBL/GenBank/DDBJ databases">
        <authorList>
            <person name="Kucharzyk K."/>
            <person name="Murdoch R.W."/>
            <person name="Higgins S."/>
            <person name="Loffler F."/>
        </authorList>
    </citation>
    <scope>NUCLEOTIDE SEQUENCE</scope>
</reference>
<dbReference type="EMBL" id="VSSQ01009704">
    <property type="protein sequence ID" value="MPM42367.1"/>
    <property type="molecule type" value="Genomic_DNA"/>
</dbReference>
<protein>
    <recommendedName>
        <fullName evidence="3">DZANK-type domain-containing protein</fullName>
    </recommendedName>
</protein>
<comment type="caution">
    <text evidence="2">The sequence shown here is derived from an EMBL/GenBank/DDBJ whole genome shotgun (WGS) entry which is preliminary data.</text>
</comment>